<dbReference type="InterPro" id="IPR036236">
    <property type="entry name" value="Znf_C2H2_sf"/>
</dbReference>
<evidence type="ECO:0000256" key="6">
    <source>
        <dbReference type="ARBA" id="ARBA00022833"/>
    </source>
</evidence>
<dbReference type="EMBL" id="CAJFDI010000001">
    <property type="protein sequence ID" value="CAD5209291.1"/>
    <property type="molecule type" value="Genomic_DNA"/>
</dbReference>
<keyword evidence="14" id="KW-1185">Reference proteome</keyword>
<dbReference type="InterPro" id="IPR050717">
    <property type="entry name" value="C2H2-ZF_Transcription_Reg"/>
</dbReference>
<feature type="region of interest" description="Disordered" evidence="9">
    <location>
        <begin position="372"/>
        <end position="391"/>
    </location>
</feature>
<feature type="compositionally biased region" description="Low complexity" evidence="9">
    <location>
        <begin position="380"/>
        <end position="391"/>
    </location>
</feature>
<dbReference type="SMR" id="A0A1I7SA77"/>
<sequence length="391" mass="42621">MELDMIANLITKDFNRIGKKEFPEDEGSSHHMLEISHQNTMASTFGNGADDGSRINASAATSGSANGHHFLITTSASQPKIHAAYLQPLISQPTDHHINNNLLHGVDLAFSNIHEQLDVSNILNMSHINGHLQNVSLSNTAHLGTNGGNLSALPFNGHHVVAAVASSSATNNGGTLLSHMQNNVNGLSSHVQPQTDGSNSNPSAQSNGGSSSSSARTRHRSSANDSMFKCNFCPKKFTEQNALRMHMEECRLVRSHECPQCGKRFKARGGLQQHNRIHLQERPYHCHYCPKRFNQKSHLDQHERIHTGQKPFACQFCGRAFRQRSQQMGHEATHTNAGNVLGASGLSIHHQQTSQIPPATMVQQTSLADSAGLLQHSSERSSLSSDQSNEP</sequence>
<feature type="domain" description="C2H2-type" evidence="10">
    <location>
        <begin position="312"/>
        <end position="339"/>
    </location>
</feature>
<evidence type="ECO:0000256" key="1">
    <source>
        <dbReference type="ARBA" id="ARBA00004123"/>
    </source>
</evidence>
<gene>
    <name evidence="11" type="ORF">BXYJ_LOCUS1369</name>
</gene>
<evidence type="ECO:0000259" key="10">
    <source>
        <dbReference type="PROSITE" id="PS50157"/>
    </source>
</evidence>
<dbReference type="Proteomes" id="UP000582659">
    <property type="component" value="Unassembled WGS sequence"/>
</dbReference>
<feature type="domain" description="C2H2-type" evidence="10">
    <location>
        <begin position="228"/>
        <end position="259"/>
    </location>
</feature>
<dbReference type="eggNOG" id="KOG1721">
    <property type="taxonomic scope" value="Eukaryota"/>
</dbReference>
<evidence type="ECO:0000256" key="8">
    <source>
        <dbReference type="PROSITE-ProRule" id="PRU00042"/>
    </source>
</evidence>
<keyword evidence="6" id="KW-0862">Zinc</keyword>
<evidence type="ECO:0000256" key="9">
    <source>
        <dbReference type="SAM" id="MobiDB-lite"/>
    </source>
</evidence>
<proteinExistence type="inferred from homology"/>
<evidence type="ECO:0000256" key="7">
    <source>
        <dbReference type="ARBA" id="ARBA00023242"/>
    </source>
</evidence>
<evidence type="ECO:0000313" key="15">
    <source>
        <dbReference type="WBParaSite" id="BXY_0992400.1"/>
    </source>
</evidence>
<dbReference type="Proteomes" id="UP000659654">
    <property type="component" value="Unassembled WGS sequence"/>
</dbReference>
<dbReference type="PROSITE" id="PS50157">
    <property type="entry name" value="ZINC_FINGER_C2H2_2"/>
    <property type="match status" value="4"/>
</dbReference>
<evidence type="ECO:0000313" key="12">
    <source>
        <dbReference type="EMBL" id="CAG9084206.1"/>
    </source>
</evidence>
<dbReference type="FunFam" id="3.30.160.60:FF:000512">
    <property type="entry name" value="zinc finger protein 197 isoform X1"/>
    <property type="match status" value="1"/>
</dbReference>
<organism evidence="13 15">
    <name type="scientific">Bursaphelenchus xylophilus</name>
    <name type="common">Pinewood nematode worm</name>
    <name type="synonym">Aphelenchoides xylophilus</name>
    <dbReference type="NCBI Taxonomy" id="6326"/>
    <lineage>
        <taxon>Eukaryota</taxon>
        <taxon>Metazoa</taxon>
        <taxon>Ecdysozoa</taxon>
        <taxon>Nematoda</taxon>
        <taxon>Chromadorea</taxon>
        <taxon>Rhabditida</taxon>
        <taxon>Tylenchina</taxon>
        <taxon>Tylenchomorpha</taxon>
        <taxon>Aphelenchoidea</taxon>
        <taxon>Aphelenchoididae</taxon>
        <taxon>Bursaphelenchus</taxon>
    </lineage>
</organism>
<dbReference type="Pfam" id="PF00096">
    <property type="entry name" value="zf-C2H2"/>
    <property type="match status" value="3"/>
</dbReference>
<feature type="compositionally biased region" description="Polar residues" evidence="9">
    <location>
        <begin position="173"/>
        <end position="196"/>
    </location>
</feature>
<comment type="similarity">
    <text evidence="2">Belongs to the krueppel C2H2-type zinc-finger protein family.</text>
</comment>
<evidence type="ECO:0000313" key="13">
    <source>
        <dbReference type="Proteomes" id="UP000095284"/>
    </source>
</evidence>
<dbReference type="SMART" id="SM00355">
    <property type="entry name" value="ZnF_C2H2"/>
    <property type="match status" value="4"/>
</dbReference>
<feature type="domain" description="C2H2-type" evidence="10">
    <location>
        <begin position="284"/>
        <end position="311"/>
    </location>
</feature>
<evidence type="ECO:0000313" key="11">
    <source>
        <dbReference type="EMBL" id="CAD5209291.1"/>
    </source>
</evidence>
<dbReference type="EMBL" id="CAJFCV020000001">
    <property type="protein sequence ID" value="CAG9084206.1"/>
    <property type="molecule type" value="Genomic_DNA"/>
</dbReference>
<protein>
    <submittedName>
        <fullName evidence="11">(pine wood nematode) hypothetical protein</fullName>
    </submittedName>
</protein>
<feature type="compositionally biased region" description="Low complexity" evidence="9">
    <location>
        <begin position="197"/>
        <end position="215"/>
    </location>
</feature>
<dbReference type="PANTHER" id="PTHR14196:SF12">
    <property type="entry name" value="ZINC FINGER PROTEIN 208-LIKE"/>
    <property type="match status" value="1"/>
</dbReference>
<dbReference type="Gene3D" id="3.30.160.60">
    <property type="entry name" value="Classic Zinc Finger"/>
    <property type="match status" value="3"/>
</dbReference>
<keyword evidence="5 8" id="KW-0863">Zinc-finger</keyword>
<accession>A0A1I7SA77</accession>
<name>A0A1I7SA77_BURXY</name>
<keyword evidence="4" id="KW-0677">Repeat</keyword>
<dbReference type="SUPFAM" id="SSF57667">
    <property type="entry name" value="beta-beta-alpha zinc fingers"/>
    <property type="match status" value="2"/>
</dbReference>
<reference evidence="12" key="2">
    <citation type="submission" date="2020-08" db="EMBL/GenBank/DDBJ databases">
        <authorList>
            <person name="Kikuchi T."/>
        </authorList>
    </citation>
    <scope>NUCLEOTIDE SEQUENCE</scope>
    <source>
        <strain evidence="11">Ka4C1</strain>
    </source>
</reference>
<dbReference type="AlphaFoldDB" id="A0A1I7SA77"/>
<dbReference type="WBParaSite" id="BXY_0992400.1">
    <property type="protein sequence ID" value="BXY_0992400.1"/>
    <property type="gene ID" value="BXY_0992400"/>
</dbReference>
<dbReference type="Proteomes" id="UP000095284">
    <property type="component" value="Unplaced"/>
</dbReference>
<dbReference type="InterPro" id="IPR013087">
    <property type="entry name" value="Znf_C2H2_type"/>
</dbReference>
<reference evidence="15" key="1">
    <citation type="submission" date="2016-11" db="UniProtKB">
        <authorList>
            <consortium name="WormBaseParasite"/>
        </authorList>
    </citation>
    <scope>IDENTIFICATION</scope>
</reference>
<comment type="subcellular location">
    <subcellularLocation>
        <location evidence="1">Nucleus</location>
    </subcellularLocation>
</comment>
<evidence type="ECO:0000256" key="5">
    <source>
        <dbReference type="ARBA" id="ARBA00022771"/>
    </source>
</evidence>
<dbReference type="FunFam" id="3.30.160.60:FF:000110">
    <property type="entry name" value="Zinc finger protein-like"/>
    <property type="match status" value="1"/>
</dbReference>
<dbReference type="GO" id="GO:0000977">
    <property type="term" value="F:RNA polymerase II transcription regulatory region sequence-specific DNA binding"/>
    <property type="evidence" value="ECO:0007669"/>
    <property type="project" value="TreeGrafter"/>
</dbReference>
<dbReference type="GO" id="GO:0005634">
    <property type="term" value="C:nucleus"/>
    <property type="evidence" value="ECO:0007669"/>
    <property type="project" value="UniProtKB-SubCell"/>
</dbReference>
<evidence type="ECO:0000313" key="14">
    <source>
        <dbReference type="Proteomes" id="UP000659654"/>
    </source>
</evidence>
<dbReference type="OrthoDB" id="3437960at2759"/>
<evidence type="ECO:0000256" key="4">
    <source>
        <dbReference type="ARBA" id="ARBA00022737"/>
    </source>
</evidence>
<dbReference type="PROSITE" id="PS00028">
    <property type="entry name" value="ZINC_FINGER_C2H2_1"/>
    <property type="match status" value="3"/>
</dbReference>
<dbReference type="FunFam" id="3.30.160.60:FF:000340">
    <property type="entry name" value="zinc finger protein 473 isoform X1"/>
    <property type="match status" value="1"/>
</dbReference>
<keyword evidence="7" id="KW-0539">Nucleus</keyword>
<dbReference type="GO" id="GO:0008270">
    <property type="term" value="F:zinc ion binding"/>
    <property type="evidence" value="ECO:0007669"/>
    <property type="project" value="UniProtKB-KW"/>
</dbReference>
<feature type="domain" description="C2H2-type" evidence="10">
    <location>
        <begin position="256"/>
        <end position="283"/>
    </location>
</feature>
<evidence type="ECO:0000256" key="3">
    <source>
        <dbReference type="ARBA" id="ARBA00022723"/>
    </source>
</evidence>
<dbReference type="PANTHER" id="PTHR14196">
    <property type="entry name" value="ODD-SKIPPED - RELATED"/>
    <property type="match status" value="1"/>
</dbReference>
<feature type="region of interest" description="Disordered" evidence="9">
    <location>
        <begin position="173"/>
        <end position="222"/>
    </location>
</feature>
<dbReference type="GO" id="GO:0000981">
    <property type="term" value="F:DNA-binding transcription factor activity, RNA polymerase II-specific"/>
    <property type="evidence" value="ECO:0007669"/>
    <property type="project" value="TreeGrafter"/>
</dbReference>
<keyword evidence="3" id="KW-0479">Metal-binding</keyword>
<evidence type="ECO:0000256" key="2">
    <source>
        <dbReference type="ARBA" id="ARBA00006991"/>
    </source>
</evidence>